<accession>A0ABU4HXS6</accession>
<evidence type="ECO:0008006" key="4">
    <source>
        <dbReference type="Google" id="ProtNLM"/>
    </source>
</evidence>
<sequence length="482" mass="54091">MSAFTLPRDARALDGDIRLDGKGVDLLVGDGLVSFEEELSLVGSSVVRIGVIDPERLLVDSGLFAPRADDDERLERDVVLELDGVVYWLRAIAKRDDRFMLTFEDRTVCRLRDKGKVLLADSSATDHRTFVRRLCKRAGIDELVLEEPGERERRARGSLKGTSRGKRASELAEADERRAEGIDGDERLRVKSAWATRAQLDVASRLLSVARELRATDKAMRALIVAAIEESALRNDPRADGRGGLGALGAVPNRSRSHAGRFLRRGATDVKFSAEAFLRDPGFAGQGGAMRADRAHPGWSAGELAHAVLRRGRPATYDRWEQQAREIVEAFLSDEPDEDDDGRTIQTLAVIRGETYWDAAVRIGDQNDFVFFVAANKAYYLPQRTLRTSRPRMRIGELTPGIHTIDWEWAPHKRMRRIEVTCDAVMWRVPPGAIVVLEDDCGPAAGRWLVGEYRRSRFHDTAVVTLLRTRKRTKRDDERDET</sequence>
<reference evidence="2 3" key="2">
    <citation type="submission" date="2023-10" db="EMBL/GenBank/DDBJ databases">
        <authorList>
            <person name="Han X.F."/>
        </authorList>
    </citation>
    <scope>NUCLEOTIDE SEQUENCE [LARGE SCALE GENOMIC DNA]</scope>
    <source>
        <strain evidence="2 3">KCTC 39840</strain>
    </source>
</reference>
<dbReference type="Proteomes" id="UP001284601">
    <property type="component" value="Unassembled WGS sequence"/>
</dbReference>
<protein>
    <recommendedName>
        <fullName evidence="4">DUF2357 domain-containing protein</fullName>
    </recommendedName>
</protein>
<name>A0ABU4HXS6_9ACTN</name>
<gene>
    <name evidence="2" type="ORF">R7226_25130</name>
</gene>
<evidence type="ECO:0000256" key="1">
    <source>
        <dbReference type="SAM" id="MobiDB-lite"/>
    </source>
</evidence>
<dbReference type="EMBL" id="JAWSTH010000097">
    <property type="protein sequence ID" value="MDW5597659.1"/>
    <property type="molecule type" value="Genomic_DNA"/>
</dbReference>
<evidence type="ECO:0000313" key="3">
    <source>
        <dbReference type="Proteomes" id="UP001284601"/>
    </source>
</evidence>
<dbReference type="RefSeq" id="WP_318600125.1">
    <property type="nucleotide sequence ID" value="NZ_JAWSTH010000097.1"/>
</dbReference>
<organism evidence="2 3">
    <name type="scientific">Conexibacter stalactiti</name>
    <dbReference type="NCBI Taxonomy" id="1940611"/>
    <lineage>
        <taxon>Bacteria</taxon>
        <taxon>Bacillati</taxon>
        <taxon>Actinomycetota</taxon>
        <taxon>Thermoleophilia</taxon>
        <taxon>Solirubrobacterales</taxon>
        <taxon>Conexibacteraceae</taxon>
        <taxon>Conexibacter</taxon>
    </lineage>
</organism>
<feature type="region of interest" description="Disordered" evidence="1">
    <location>
        <begin position="151"/>
        <end position="178"/>
    </location>
</feature>
<evidence type="ECO:0000313" key="2">
    <source>
        <dbReference type="EMBL" id="MDW5597659.1"/>
    </source>
</evidence>
<feature type="compositionally biased region" description="Basic and acidic residues" evidence="1">
    <location>
        <begin position="167"/>
        <end position="178"/>
    </location>
</feature>
<keyword evidence="3" id="KW-1185">Reference proteome</keyword>
<reference evidence="3" key="1">
    <citation type="submission" date="2023-07" db="EMBL/GenBank/DDBJ databases">
        <title>Conexibacter stalactiti sp. nov., isolated from stalactites in a lava cave and emended description of the genus Conexibacter.</title>
        <authorList>
            <person name="Lee S.D."/>
        </authorList>
    </citation>
    <scope>NUCLEOTIDE SEQUENCE [LARGE SCALE GENOMIC DNA]</scope>
    <source>
        <strain evidence="3">KCTC 39840</strain>
    </source>
</reference>
<proteinExistence type="predicted"/>
<comment type="caution">
    <text evidence="2">The sequence shown here is derived from an EMBL/GenBank/DDBJ whole genome shotgun (WGS) entry which is preliminary data.</text>
</comment>